<feature type="chain" id="PRO_5030743278" evidence="1">
    <location>
        <begin position="23"/>
        <end position="290"/>
    </location>
</feature>
<gene>
    <name evidence="2" type="ORF">TCHU04912_LOCUS13927</name>
</gene>
<organism evidence="2">
    <name type="scientific">Tetraselmis chuii</name>
    <dbReference type="NCBI Taxonomy" id="63592"/>
    <lineage>
        <taxon>Eukaryota</taxon>
        <taxon>Viridiplantae</taxon>
        <taxon>Chlorophyta</taxon>
        <taxon>core chlorophytes</taxon>
        <taxon>Chlorodendrophyceae</taxon>
        <taxon>Chlorodendrales</taxon>
        <taxon>Chlorodendraceae</taxon>
        <taxon>Tetraselmis</taxon>
    </lineage>
</organism>
<name>A0A7S1SXX9_9CHLO</name>
<dbReference type="EMBL" id="HBGG01027008">
    <property type="protein sequence ID" value="CAD9211688.1"/>
    <property type="molecule type" value="Transcribed_RNA"/>
</dbReference>
<proteinExistence type="predicted"/>
<keyword evidence="1" id="KW-0732">Signal</keyword>
<evidence type="ECO:0000256" key="1">
    <source>
        <dbReference type="SAM" id="SignalP"/>
    </source>
</evidence>
<sequence>MSRHAVLCSALLLSVLATDVSATTRDVIGATPRLKNKAVRWTGDEHHRVLKLDRAKSQSLPANGSALLQPMYSDRCDDATAPSLFTRNGPSQLFATGTYDLGGKRLRFCADAATICQNVAGRPSYSISGGTDLPLADDDLSAATPFTGTFSFPFFGTSYTSMEVSNNGFIRLGTGNTAAATPSLASHTGNTQISGAWVDYDATTGDVNWRQIGNSVVVISWNGLTVKGLGVVGSSQIALHADGVVEIWTSTSLNAVAAPALVGISNAMVTTSQTDLSAAQQCLFYRHLEF</sequence>
<reference evidence="2" key="1">
    <citation type="submission" date="2021-01" db="EMBL/GenBank/DDBJ databases">
        <authorList>
            <person name="Corre E."/>
            <person name="Pelletier E."/>
            <person name="Niang G."/>
            <person name="Scheremetjew M."/>
            <person name="Finn R."/>
            <person name="Kale V."/>
            <person name="Holt S."/>
            <person name="Cochrane G."/>
            <person name="Meng A."/>
            <person name="Brown T."/>
            <person name="Cohen L."/>
        </authorList>
    </citation>
    <scope>NUCLEOTIDE SEQUENCE</scope>
    <source>
        <strain evidence="2">PLY429</strain>
    </source>
</reference>
<protein>
    <submittedName>
        <fullName evidence="2">Uncharacterized protein</fullName>
    </submittedName>
</protein>
<dbReference type="AlphaFoldDB" id="A0A7S1SXX9"/>
<evidence type="ECO:0000313" key="2">
    <source>
        <dbReference type="EMBL" id="CAD9211688.1"/>
    </source>
</evidence>
<accession>A0A7S1SXX9</accession>
<feature type="signal peptide" evidence="1">
    <location>
        <begin position="1"/>
        <end position="22"/>
    </location>
</feature>